<dbReference type="InterPro" id="IPR036514">
    <property type="entry name" value="SGNH_hydro_sf"/>
</dbReference>
<comment type="caution">
    <text evidence="3">The sequence shown here is derived from an EMBL/GenBank/DDBJ whole genome shotgun (WGS) entry which is preliminary data.</text>
</comment>
<dbReference type="InterPro" id="IPR013830">
    <property type="entry name" value="SGNH_hydro"/>
</dbReference>
<feature type="domain" description="SGNH hydrolase-type esterase" evidence="2">
    <location>
        <begin position="217"/>
        <end position="396"/>
    </location>
</feature>
<dbReference type="InterPro" id="IPR051532">
    <property type="entry name" value="Ester_Hydrolysis_Enzymes"/>
</dbReference>
<feature type="signal peptide" evidence="1">
    <location>
        <begin position="1"/>
        <end position="30"/>
    </location>
</feature>
<evidence type="ECO:0000256" key="1">
    <source>
        <dbReference type="SAM" id="SignalP"/>
    </source>
</evidence>
<organism evidence="3 4">
    <name type="scientific">Chitinophaga rhizophila</name>
    <dbReference type="NCBI Taxonomy" id="2866212"/>
    <lineage>
        <taxon>Bacteria</taxon>
        <taxon>Pseudomonadati</taxon>
        <taxon>Bacteroidota</taxon>
        <taxon>Chitinophagia</taxon>
        <taxon>Chitinophagales</taxon>
        <taxon>Chitinophagaceae</taxon>
        <taxon>Chitinophaga</taxon>
    </lineage>
</organism>
<dbReference type="Pfam" id="PF13472">
    <property type="entry name" value="Lipase_GDSL_2"/>
    <property type="match status" value="1"/>
</dbReference>
<accession>A0ABS7GFW0</accession>
<name>A0ABS7GFW0_9BACT</name>
<dbReference type="PANTHER" id="PTHR30383:SF29">
    <property type="entry name" value="SGNH HYDROLASE-TYPE ESTERASE DOMAIN-CONTAINING PROTEIN"/>
    <property type="match status" value="1"/>
</dbReference>
<gene>
    <name evidence="3" type="ORF">K1Y79_19665</name>
</gene>
<dbReference type="PANTHER" id="PTHR30383">
    <property type="entry name" value="THIOESTERASE 1/PROTEASE 1/LYSOPHOSPHOLIPASE L1"/>
    <property type="match status" value="1"/>
</dbReference>
<dbReference type="Gene3D" id="3.40.50.1110">
    <property type="entry name" value="SGNH hydrolase"/>
    <property type="match status" value="1"/>
</dbReference>
<feature type="chain" id="PRO_5045644373" description="SGNH hydrolase-type esterase domain-containing protein" evidence="1">
    <location>
        <begin position="31"/>
        <end position="424"/>
    </location>
</feature>
<dbReference type="Proteomes" id="UP000812961">
    <property type="component" value="Unassembled WGS sequence"/>
</dbReference>
<proteinExistence type="predicted"/>
<evidence type="ECO:0000313" key="4">
    <source>
        <dbReference type="Proteomes" id="UP000812961"/>
    </source>
</evidence>
<keyword evidence="1" id="KW-0732">Signal</keyword>
<reference evidence="3 4" key="1">
    <citation type="submission" date="2021-08" db="EMBL/GenBank/DDBJ databases">
        <title>The genome sequence of Chitinophaga sp. B61.</title>
        <authorList>
            <person name="Zhang X."/>
        </authorList>
    </citation>
    <scope>NUCLEOTIDE SEQUENCE [LARGE SCALE GENOMIC DNA]</scope>
    <source>
        <strain evidence="3 4">B61</strain>
    </source>
</reference>
<protein>
    <recommendedName>
        <fullName evidence="2">SGNH hydrolase-type esterase domain-containing protein</fullName>
    </recommendedName>
</protein>
<evidence type="ECO:0000259" key="2">
    <source>
        <dbReference type="Pfam" id="PF13472"/>
    </source>
</evidence>
<dbReference type="Gene3D" id="2.60.120.1360">
    <property type="match status" value="1"/>
</dbReference>
<dbReference type="EMBL" id="JAICCF010000003">
    <property type="protein sequence ID" value="MBW8686568.1"/>
    <property type="molecule type" value="Genomic_DNA"/>
</dbReference>
<keyword evidence="4" id="KW-1185">Reference proteome</keyword>
<evidence type="ECO:0000313" key="3">
    <source>
        <dbReference type="EMBL" id="MBW8686568.1"/>
    </source>
</evidence>
<dbReference type="RefSeq" id="WP_220251867.1">
    <property type="nucleotide sequence ID" value="NZ_JAICCF010000003.1"/>
</dbReference>
<sequence length="424" mass="47475">MNICSWNASKKGIISLFAGVLTTISSVAVAQVNTIAQDTALNRFFRALHQADSNVVSVLHVGDSHIQAGFFPFTTAFFLQQDFGSAGRGWVFPYNLANTNGPSDYRWNSTGRWEVDRIIDRNKSTDILGPGAIVITSRNDAPALAYSGKEDDEKMDNNIRQVELFYDAGSEEAPITIPGAGVDISAMPFDADVTTLRKASVTFPEAVKSFQVRWDRKNTQPFRFYGALLQNGNNGVLYSAVGINGATFQQYNDNRNTLIAEMQVIEPQLVIVSLGTNEAHNSMNGQLFRTQLDETVKTIRKYQPDACIILTTPPEGKRVSKKPYRRKVGKKYKTYYRVAYYPNPYVAVITQQIVSYCKENGLACWNFNAVNKAMTSSFASGWQGDHIHFNSRGYQLQGKLLYEALRNSYDKFLKVEKTYKNTAE</sequence>
<dbReference type="SUPFAM" id="SSF52266">
    <property type="entry name" value="SGNH hydrolase"/>
    <property type="match status" value="1"/>
</dbReference>